<evidence type="ECO:0000313" key="4">
    <source>
        <dbReference type="Proteomes" id="UP000593892"/>
    </source>
</evidence>
<protein>
    <submittedName>
        <fullName evidence="3">Sialate O-acetylesterase</fullName>
    </submittedName>
</protein>
<proteinExistence type="predicted"/>
<keyword evidence="4" id="KW-1185">Reference proteome</keyword>
<evidence type="ECO:0000313" key="3">
    <source>
        <dbReference type="EMBL" id="QOY92191.1"/>
    </source>
</evidence>
<organism evidence="3 4">
    <name type="scientific">Paludibaculum fermentans</name>
    <dbReference type="NCBI Taxonomy" id="1473598"/>
    <lineage>
        <taxon>Bacteria</taxon>
        <taxon>Pseudomonadati</taxon>
        <taxon>Acidobacteriota</taxon>
        <taxon>Terriglobia</taxon>
        <taxon>Bryobacterales</taxon>
        <taxon>Bryobacteraceae</taxon>
        <taxon>Paludibaculum</taxon>
    </lineage>
</organism>
<feature type="domain" description="Sialate O-acetylesterase" evidence="2">
    <location>
        <begin position="2"/>
        <end position="224"/>
    </location>
</feature>
<dbReference type="InterPro" id="IPR052940">
    <property type="entry name" value="Carb_Esterase_6"/>
</dbReference>
<dbReference type="Gene3D" id="3.40.50.1110">
    <property type="entry name" value="SGNH hydrolase"/>
    <property type="match status" value="1"/>
</dbReference>
<gene>
    <name evidence="3" type="ORF">IRI77_29845</name>
</gene>
<dbReference type="EMBL" id="CP063849">
    <property type="protein sequence ID" value="QOY92191.1"/>
    <property type="molecule type" value="Genomic_DNA"/>
</dbReference>
<dbReference type="GO" id="GO:0016788">
    <property type="term" value="F:hydrolase activity, acting on ester bonds"/>
    <property type="evidence" value="ECO:0007669"/>
    <property type="project" value="UniProtKB-ARBA"/>
</dbReference>
<dbReference type="SUPFAM" id="SSF52266">
    <property type="entry name" value="SGNH hydrolase"/>
    <property type="match status" value="1"/>
</dbReference>
<sequence>MKLFLLAGQSNMAGRGVITPEDQAPIPGVFALNKEMSWVPAVDPIHFDKPIAAAGLARSFALTLLRFAPQQRIGLVPAAMGGSSLDEWQPGGALFAQAIQRAKAAAPGGTFSGILWHQGEADSGKEELARSYTARWVPMMTALRGELGSPELPVVVGQLGEFLRTTEGGCPFSGVVNEHLAQLPLRARRVGFVSSSRLKDKGDLIHFDTAGLHEFGRRYALAYLGLDATWG</sequence>
<keyword evidence="1" id="KW-0378">Hydrolase</keyword>
<reference evidence="3 4" key="1">
    <citation type="submission" date="2020-10" db="EMBL/GenBank/DDBJ databases">
        <title>Complete genome sequence of Paludibaculum fermentans P105T, a facultatively anaerobic acidobacterium capable of dissimilatory Fe(III) reduction.</title>
        <authorList>
            <person name="Dedysh S.N."/>
            <person name="Beletsky A.V."/>
            <person name="Kulichevskaya I.S."/>
            <person name="Mardanov A.V."/>
            <person name="Ravin N.V."/>
        </authorList>
    </citation>
    <scope>NUCLEOTIDE SEQUENCE [LARGE SCALE GENOMIC DNA]</scope>
    <source>
        <strain evidence="3 4">P105</strain>
    </source>
</reference>
<dbReference type="Proteomes" id="UP000593892">
    <property type="component" value="Chromosome"/>
</dbReference>
<dbReference type="Pfam" id="PF03629">
    <property type="entry name" value="SASA"/>
    <property type="match status" value="1"/>
</dbReference>
<evidence type="ECO:0000256" key="1">
    <source>
        <dbReference type="ARBA" id="ARBA00022801"/>
    </source>
</evidence>
<dbReference type="InterPro" id="IPR036514">
    <property type="entry name" value="SGNH_hydro_sf"/>
</dbReference>
<name>A0A7S7NYL8_PALFE</name>
<evidence type="ECO:0000259" key="2">
    <source>
        <dbReference type="Pfam" id="PF03629"/>
    </source>
</evidence>
<dbReference type="PANTHER" id="PTHR31988:SF19">
    <property type="entry name" value="9-O-ACETYL-N-ACETYLNEURAMINIC ACID DEACETYLASE-RELATED"/>
    <property type="match status" value="1"/>
</dbReference>
<dbReference type="KEGG" id="pfer:IRI77_29845"/>
<dbReference type="InterPro" id="IPR005181">
    <property type="entry name" value="SASA"/>
</dbReference>
<accession>A0A7S7NYL8</accession>
<dbReference type="PANTHER" id="PTHR31988">
    <property type="entry name" value="ESTERASE, PUTATIVE (DUF303)-RELATED"/>
    <property type="match status" value="1"/>
</dbReference>
<dbReference type="AlphaFoldDB" id="A0A7S7NYL8"/>